<dbReference type="EMBL" id="CP093442">
    <property type="protein sequence ID" value="UOF00432.1"/>
    <property type="molecule type" value="Genomic_DNA"/>
</dbReference>
<protein>
    <submittedName>
        <fullName evidence="6">Patatin-like phospholipase family protein</fullName>
    </submittedName>
</protein>
<evidence type="ECO:0000259" key="5">
    <source>
        <dbReference type="PROSITE" id="PS51635"/>
    </source>
</evidence>
<evidence type="ECO:0000256" key="1">
    <source>
        <dbReference type="ARBA" id="ARBA00022801"/>
    </source>
</evidence>
<dbReference type="InterPro" id="IPR002641">
    <property type="entry name" value="PNPLA_dom"/>
</dbReference>
<dbReference type="Gene3D" id="3.40.1090.10">
    <property type="entry name" value="Cytosolic phospholipase A2 catalytic domain"/>
    <property type="match status" value="2"/>
</dbReference>
<accession>A0ABY4C657</accession>
<dbReference type="PANTHER" id="PTHR14226:SF29">
    <property type="entry name" value="NEUROPATHY TARGET ESTERASE SWS"/>
    <property type="match status" value="1"/>
</dbReference>
<dbReference type="RefSeq" id="WP_243536368.1">
    <property type="nucleotide sequence ID" value="NZ_CP093442.1"/>
</dbReference>
<reference evidence="6" key="1">
    <citation type="submission" date="2022-03" db="EMBL/GenBank/DDBJ databases">
        <title>Genome Identification and Characterization of new species Bdellovibrio reynosense LBG001 sp. nov. from a Mexico soil sample.</title>
        <authorList>
            <person name="Camilli A."/>
            <person name="Ajao Y."/>
            <person name="Guo X."/>
        </authorList>
    </citation>
    <scope>NUCLEOTIDE SEQUENCE</scope>
    <source>
        <strain evidence="6">LBG001</strain>
    </source>
</reference>
<comment type="caution">
    <text evidence="4">Lacks conserved residue(s) required for the propagation of feature annotation.</text>
</comment>
<dbReference type="PANTHER" id="PTHR14226">
    <property type="entry name" value="NEUROPATHY TARGET ESTERASE/SWISS CHEESE D.MELANOGASTER"/>
    <property type="match status" value="1"/>
</dbReference>
<keyword evidence="2 4" id="KW-0442">Lipid degradation</keyword>
<organism evidence="6 7">
    <name type="scientific">Bdellovibrio reynosensis</name>
    <dbReference type="NCBI Taxonomy" id="2835041"/>
    <lineage>
        <taxon>Bacteria</taxon>
        <taxon>Pseudomonadati</taxon>
        <taxon>Bdellovibrionota</taxon>
        <taxon>Bdellovibrionia</taxon>
        <taxon>Bdellovibrionales</taxon>
        <taxon>Pseudobdellovibrionaceae</taxon>
        <taxon>Bdellovibrio</taxon>
    </lineage>
</organism>
<evidence type="ECO:0000313" key="6">
    <source>
        <dbReference type="EMBL" id="UOF00432.1"/>
    </source>
</evidence>
<feature type="active site" description="Nucleophile" evidence="4">
    <location>
        <position position="66"/>
    </location>
</feature>
<dbReference type="InterPro" id="IPR050301">
    <property type="entry name" value="NTE"/>
</dbReference>
<dbReference type="PROSITE" id="PS51635">
    <property type="entry name" value="PNPLA"/>
    <property type="match status" value="1"/>
</dbReference>
<feature type="domain" description="PNPLA" evidence="5">
    <location>
        <begin position="13"/>
        <end position="259"/>
    </location>
</feature>
<evidence type="ECO:0000256" key="4">
    <source>
        <dbReference type="PROSITE-ProRule" id="PRU01161"/>
    </source>
</evidence>
<gene>
    <name evidence="6" type="ORF">MNR06_12060</name>
</gene>
<dbReference type="InterPro" id="IPR016035">
    <property type="entry name" value="Acyl_Trfase/lysoPLipase"/>
</dbReference>
<evidence type="ECO:0000256" key="3">
    <source>
        <dbReference type="ARBA" id="ARBA00023098"/>
    </source>
</evidence>
<keyword evidence="7" id="KW-1185">Reference proteome</keyword>
<evidence type="ECO:0000256" key="2">
    <source>
        <dbReference type="ARBA" id="ARBA00022963"/>
    </source>
</evidence>
<sequence>MVRIRDKKKIALVLSGGGIKAAAFHIGVCLALQEKGFKFAGGTKEMVRQNTNENDPMTIRLYVGSSAGAFVASILAAGYSVESLVNAFQVGSGTSPTFEKSDLRYLKPISYRDIFNLNSSGLLKFIPRTLMEKALVTGGFESLLKNGLKLNGLFSTKGMESYLRKEVLLDNDFSRLGVELYVIGTQLNHSRKAIFGNFPESYKTETTKYINYATISDAVACSTALPPVFAPYGIKRPDGKEFFYYDGEIRDTLSTHVAADNGADLVISSFSIQPYHYTKEMGSLHDYGIPLIANQALYQVVQQKIARHIQYKNDIKGIYNAVDGYFKQMNLPSEHREKLLEIIRARVNYRPEVDYIYISPRPQNYEMFFVDHFSLSPEILARIVRIGFKSGISAMRHYDL</sequence>
<dbReference type="Pfam" id="PF01734">
    <property type="entry name" value="Patatin"/>
    <property type="match status" value="1"/>
</dbReference>
<keyword evidence="3 4" id="KW-0443">Lipid metabolism</keyword>
<dbReference type="Proteomes" id="UP000830116">
    <property type="component" value="Chromosome"/>
</dbReference>
<name>A0ABY4C657_9BACT</name>
<dbReference type="SUPFAM" id="SSF52151">
    <property type="entry name" value="FabD/lysophospholipase-like"/>
    <property type="match status" value="1"/>
</dbReference>
<evidence type="ECO:0000313" key="7">
    <source>
        <dbReference type="Proteomes" id="UP000830116"/>
    </source>
</evidence>
<feature type="active site" description="Proton acceptor" evidence="4">
    <location>
        <position position="246"/>
    </location>
</feature>
<proteinExistence type="predicted"/>
<feature type="short sequence motif" description="GXSXG" evidence="4">
    <location>
        <begin position="64"/>
        <end position="68"/>
    </location>
</feature>
<keyword evidence="1 4" id="KW-0378">Hydrolase</keyword>